<dbReference type="Pfam" id="PF01267">
    <property type="entry name" value="F-actin_cap_A"/>
    <property type="match status" value="1"/>
</dbReference>
<evidence type="ECO:0000256" key="2">
    <source>
        <dbReference type="ARBA" id="ARBA00023203"/>
    </source>
</evidence>
<dbReference type="InterPro" id="IPR002189">
    <property type="entry name" value="CapZ_alpha"/>
</dbReference>
<dbReference type="SUPFAM" id="SSF90096">
    <property type="entry name" value="Subunits of heterodimeric actin filament capping protein Capz"/>
    <property type="match status" value="1"/>
</dbReference>
<dbReference type="PANTHER" id="PTHR10653">
    <property type="entry name" value="F-ACTIN-CAPPING PROTEIN SUBUNIT ALPHA"/>
    <property type="match status" value="1"/>
</dbReference>
<dbReference type="GO" id="GO:0030863">
    <property type="term" value="C:cortical cytoskeleton"/>
    <property type="evidence" value="ECO:0007669"/>
    <property type="project" value="TreeGrafter"/>
</dbReference>
<protein>
    <recommendedName>
        <fullName evidence="3">F-actin-capping protein subunit alpha</fullName>
    </recommendedName>
</protein>
<evidence type="ECO:0000313" key="4">
    <source>
        <dbReference type="EMBL" id="CAG9288277.1"/>
    </source>
</evidence>
<comment type="subunit">
    <text evidence="3">Heterodimer of an alpha and a beta subunit.</text>
</comment>
<dbReference type="EMBL" id="OU594944">
    <property type="protein sequence ID" value="CAG9288277.1"/>
    <property type="molecule type" value="Genomic_DNA"/>
</dbReference>
<evidence type="ECO:0000256" key="3">
    <source>
        <dbReference type="RuleBase" id="RU365077"/>
    </source>
</evidence>
<accession>A0A8J9SSG8</accession>
<dbReference type="GO" id="GO:0051016">
    <property type="term" value="P:barbed-end actin filament capping"/>
    <property type="evidence" value="ECO:0007669"/>
    <property type="project" value="UniProtKB-UniRule"/>
</dbReference>
<sequence length="205" mass="23565">MTPEEDFCKELVLSLPPMESRDFATLKENLKTVKGFKEDFFEEIATRTCIVPGEAGSNPLVDALQDELREMQEHYRAKHVSSRFTICLDDENNLVIRTYAEQLDAHNWATGYWATIWNLTRTGELSGKASVHVYSFEDSSNVQMRGSRVFTSVNIPHEHHAKGVVKKIAEYEKALLEDLSDEDAVMSSLKQIRRILPITRTRMKW</sequence>
<dbReference type="InterPro" id="IPR042276">
    <property type="entry name" value="CapZ_alpha/beta_2"/>
</dbReference>
<organism evidence="4">
    <name type="scientific">Phaeodactylum tricornutum</name>
    <name type="common">Diatom</name>
    <dbReference type="NCBI Taxonomy" id="2850"/>
    <lineage>
        <taxon>Eukaryota</taxon>
        <taxon>Sar</taxon>
        <taxon>Stramenopiles</taxon>
        <taxon>Ochrophyta</taxon>
        <taxon>Bacillariophyta</taxon>
        <taxon>Bacillariophyceae</taxon>
        <taxon>Bacillariophycidae</taxon>
        <taxon>Naviculales</taxon>
        <taxon>Phaeodactylaceae</taxon>
        <taxon>Phaeodactylum</taxon>
    </lineage>
</organism>
<dbReference type="Proteomes" id="UP000836788">
    <property type="component" value="Chromosome 3"/>
</dbReference>
<evidence type="ECO:0000256" key="1">
    <source>
        <dbReference type="ARBA" id="ARBA00022467"/>
    </source>
</evidence>
<keyword evidence="2 3" id="KW-0009">Actin-binding</keyword>
<dbReference type="AlphaFoldDB" id="A0A8J9SSG8"/>
<proteinExistence type="inferred from homology"/>
<dbReference type="GO" id="GO:0030036">
    <property type="term" value="P:actin cytoskeleton organization"/>
    <property type="evidence" value="ECO:0007669"/>
    <property type="project" value="TreeGrafter"/>
</dbReference>
<dbReference type="InterPro" id="IPR037282">
    <property type="entry name" value="CapZ_alpha/beta"/>
</dbReference>
<dbReference type="Gene3D" id="3.90.1150.210">
    <property type="entry name" value="F-actin capping protein, beta subunit"/>
    <property type="match status" value="1"/>
</dbReference>
<reference evidence="4" key="1">
    <citation type="submission" date="2022-02" db="EMBL/GenBank/DDBJ databases">
        <authorList>
            <person name="Giguere J D."/>
        </authorList>
    </citation>
    <scope>NUCLEOTIDE SEQUENCE</scope>
    <source>
        <strain evidence="4">CCAP 1055/1</strain>
    </source>
</reference>
<comment type="similarity">
    <text evidence="3">Belongs to the F-actin-capping protein alpha subunit family.</text>
</comment>
<keyword evidence="1 3" id="KW-0117">Actin capping</keyword>
<dbReference type="GO" id="GO:0051015">
    <property type="term" value="F:actin filament binding"/>
    <property type="evidence" value="ECO:0007669"/>
    <property type="project" value="TreeGrafter"/>
</dbReference>
<name>A0A8J9SSG8_PHATR</name>
<comment type="function">
    <text evidence="3">F-actin-capping proteins bind in a Ca(2+)-independent manner to the fast growing ends of actin filaments (barbed end) thereby blocking the exchange of subunits at these ends. Unlike other capping proteins (such as gelsolin and severin), these proteins do not sever actin filaments.</text>
</comment>
<dbReference type="PANTHER" id="PTHR10653:SF0">
    <property type="entry name" value="F-ACTIN-CAPPING PROTEIN SUBUNIT ALPHA"/>
    <property type="match status" value="1"/>
</dbReference>
<dbReference type="GO" id="GO:0008290">
    <property type="term" value="C:F-actin capping protein complex"/>
    <property type="evidence" value="ECO:0007669"/>
    <property type="project" value="UniProtKB-UniRule"/>
</dbReference>
<gene>
    <name evidence="4" type="ORF">PTTT1_LOCUS38054</name>
</gene>